<protein>
    <submittedName>
        <fullName evidence="1">Uncharacterized protein</fullName>
    </submittedName>
</protein>
<keyword evidence="2" id="KW-1185">Reference proteome</keyword>
<gene>
    <name evidence="1" type="ORF">SAMN05216551_10768</name>
</gene>
<dbReference type="RefSeq" id="WP_091908757.1">
    <property type="nucleotide sequence ID" value="NZ_FNLO01000007.1"/>
</dbReference>
<dbReference type="OrthoDB" id="8964561at2"/>
<reference evidence="2" key="1">
    <citation type="submission" date="2016-09" db="EMBL/GenBank/DDBJ databases">
        <authorList>
            <person name="Varghese N."/>
            <person name="Submissions S."/>
        </authorList>
    </citation>
    <scope>NUCLEOTIDE SEQUENCE [LARGE SCALE GENOMIC DNA]</scope>
    <source>
        <strain evidence="2">JS23</strain>
    </source>
</reference>
<evidence type="ECO:0000313" key="2">
    <source>
        <dbReference type="Proteomes" id="UP000243719"/>
    </source>
</evidence>
<dbReference type="Proteomes" id="UP000243719">
    <property type="component" value="Unassembled WGS sequence"/>
</dbReference>
<dbReference type="AlphaFoldDB" id="A0A1H2PRM3"/>
<dbReference type="EMBL" id="FNLO01000007">
    <property type="protein sequence ID" value="SDV49099.1"/>
    <property type="molecule type" value="Genomic_DNA"/>
</dbReference>
<name>A0A1H2PRM3_9BURK</name>
<accession>A0A1H2PRM3</accession>
<proteinExistence type="predicted"/>
<evidence type="ECO:0000313" key="1">
    <source>
        <dbReference type="EMBL" id="SDV49099.1"/>
    </source>
</evidence>
<organism evidence="1 2">
    <name type="scientific">Chitinasiproducens palmae</name>
    <dbReference type="NCBI Taxonomy" id="1770053"/>
    <lineage>
        <taxon>Bacteria</taxon>
        <taxon>Pseudomonadati</taxon>
        <taxon>Pseudomonadota</taxon>
        <taxon>Betaproteobacteria</taxon>
        <taxon>Burkholderiales</taxon>
        <taxon>Burkholderiaceae</taxon>
        <taxon>Chitinasiproducens</taxon>
    </lineage>
</organism>
<sequence>MEQDPLGLESRKALLFALTTERLNGYYDRDELASDARARDVAAAWLSRRELRASQGLLKALAAMSDTFARELIASLSREAGLYVAHEMREALDPAYQSGVSIDMLAECERRLRDADLAGA</sequence>